<sequence length="114" mass="13462">MQSTERTRTKEEFSFHSIRLEVAVGRFQQNCGYSLQSKVDYQTERFRLLTIRSVHFRRKRQIGKDNCISMENDRLTVTYKRTEGDENFPFARFIPSIGLCSVPSEKANMWICIT</sequence>
<evidence type="ECO:0000313" key="1">
    <source>
        <dbReference type="Proteomes" id="UP000887565"/>
    </source>
</evidence>
<evidence type="ECO:0000313" key="2">
    <source>
        <dbReference type="WBParaSite" id="nRc.2.0.1.t07159-RA"/>
    </source>
</evidence>
<name>A0A915I0D1_ROMCU</name>
<proteinExistence type="predicted"/>
<dbReference type="AlphaFoldDB" id="A0A915I0D1"/>
<keyword evidence="1" id="KW-1185">Reference proteome</keyword>
<accession>A0A915I0D1</accession>
<organism evidence="1 2">
    <name type="scientific">Romanomermis culicivorax</name>
    <name type="common">Nematode worm</name>
    <dbReference type="NCBI Taxonomy" id="13658"/>
    <lineage>
        <taxon>Eukaryota</taxon>
        <taxon>Metazoa</taxon>
        <taxon>Ecdysozoa</taxon>
        <taxon>Nematoda</taxon>
        <taxon>Enoplea</taxon>
        <taxon>Dorylaimia</taxon>
        <taxon>Mermithida</taxon>
        <taxon>Mermithoidea</taxon>
        <taxon>Mermithidae</taxon>
        <taxon>Romanomermis</taxon>
    </lineage>
</organism>
<reference evidence="2" key="1">
    <citation type="submission" date="2022-11" db="UniProtKB">
        <authorList>
            <consortium name="WormBaseParasite"/>
        </authorList>
    </citation>
    <scope>IDENTIFICATION</scope>
</reference>
<protein>
    <submittedName>
        <fullName evidence="2">Uncharacterized protein</fullName>
    </submittedName>
</protein>
<dbReference type="WBParaSite" id="nRc.2.0.1.t07159-RA">
    <property type="protein sequence ID" value="nRc.2.0.1.t07159-RA"/>
    <property type="gene ID" value="nRc.2.0.1.g07159"/>
</dbReference>
<dbReference type="Proteomes" id="UP000887565">
    <property type="component" value="Unplaced"/>
</dbReference>